<organism evidence="2 3">
    <name type="scientific">Aplysia californica</name>
    <name type="common">California sea hare</name>
    <dbReference type="NCBI Taxonomy" id="6500"/>
    <lineage>
        <taxon>Eukaryota</taxon>
        <taxon>Metazoa</taxon>
        <taxon>Spiralia</taxon>
        <taxon>Lophotrochozoa</taxon>
        <taxon>Mollusca</taxon>
        <taxon>Gastropoda</taxon>
        <taxon>Heterobranchia</taxon>
        <taxon>Euthyneura</taxon>
        <taxon>Tectipleura</taxon>
        <taxon>Aplysiida</taxon>
        <taxon>Aplysioidea</taxon>
        <taxon>Aplysiidae</taxon>
        <taxon>Aplysia</taxon>
    </lineage>
</organism>
<accession>A0ABM0KAY3</accession>
<evidence type="ECO:0000313" key="3">
    <source>
        <dbReference type="RefSeq" id="XP_005113217.2"/>
    </source>
</evidence>
<dbReference type="GeneID" id="101864505"/>
<keyword evidence="2" id="KW-1185">Reference proteome</keyword>
<evidence type="ECO:0000256" key="1">
    <source>
        <dbReference type="SAM" id="Coils"/>
    </source>
</evidence>
<dbReference type="RefSeq" id="XP_005113217.2">
    <property type="nucleotide sequence ID" value="XM_005113160.2"/>
</dbReference>
<proteinExistence type="predicted"/>
<protein>
    <submittedName>
        <fullName evidence="3">Uncharacterized protein LOC101864505</fullName>
    </submittedName>
</protein>
<sequence length="217" mass="25257">MISYSSFLLPGGVPFSGHNLVFVPPLITHSMSCRYQAEVLRRKEDIMMASLQSLHSKMDQQEKRLEQMETVLSEKTSESVINIPPVKFEHDFLVIQSYVSKHHATTWSEVWKVGQGRPQFEAGVRFYNSTFWRKMAVCLKCSRNKGISGTEVLVKVKVTAVSSRGREWNVEWKKDVPKLGYFSHLMWVTGYLSLSEMEENGFFENETLRLRFEFWVF</sequence>
<reference evidence="3" key="1">
    <citation type="submission" date="2025-08" db="UniProtKB">
        <authorList>
            <consortium name="RefSeq"/>
        </authorList>
    </citation>
    <scope>IDENTIFICATION</scope>
</reference>
<evidence type="ECO:0000313" key="2">
    <source>
        <dbReference type="Proteomes" id="UP000694888"/>
    </source>
</evidence>
<name>A0ABM0KAY3_APLCA</name>
<keyword evidence="1" id="KW-0175">Coiled coil</keyword>
<dbReference type="Proteomes" id="UP000694888">
    <property type="component" value="Unplaced"/>
</dbReference>
<feature type="coiled-coil region" evidence="1">
    <location>
        <begin position="51"/>
        <end position="78"/>
    </location>
</feature>
<gene>
    <name evidence="3" type="primary">LOC101864505</name>
</gene>